<comment type="caution">
    <text evidence="1">The sequence shown here is derived from an EMBL/GenBank/DDBJ whole genome shotgun (WGS) entry which is preliminary data.</text>
</comment>
<protein>
    <submittedName>
        <fullName evidence="1">Uncharacterized protein</fullName>
    </submittedName>
</protein>
<organism evidence="1 2">
    <name type="scientific">Flavobacterium cerinum</name>
    <dbReference type="NCBI Taxonomy" id="2502784"/>
    <lineage>
        <taxon>Bacteria</taxon>
        <taxon>Pseudomonadati</taxon>
        <taxon>Bacteroidota</taxon>
        <taxon>Flavobacteriia</taxon>
        <taxon>Flavobacteriales</taxon>
        <taxon>Flavobacteriaceae</taxon>
        <taxon>Flavobacterium</taxon>
    </lineage>
</organism>
<accession>A0A3S3QME8</accession>
<gene>
    <name evidence="1" type="ORF">EPI11_04640</name>
</gene>
<dbReference type="Proteomes" id="UP000287527">
    <property type="component" value="Unassembled WGS sequence"/>
</dbReference>
<reference evidence="1 2" key="1">
    <citation type="submission" date="2019-01" db="EMBL/GenBank/DDBJ databases">
        <title>Flavobacterium sp. nov.,isolated from freshwater.</title>
        <authorList>
            <person name="Zhang R."/>
            <person name="Du Z.-J."/>
        </authorList>
    </citation>
    <scope>NUCLEOTIDE SEQUENCE [LARGE SCALE GENOMIC DNA]</scope>
    <source>
        <strain evidence="1 2">1E403</strain>
    </source>
</reference>
<name>A0A3S3QME8_9FLAO</name>
<dbReference type="AlphaFoldDB" id="A0A3S3QME8"/>
<evidence type="ECO:0000313" key="1">
    <source>
        <dbReference type="EMBL" id="RWX02510.1"/>
    </source>
</evidence>
<dbReference type="OrthoDB" id="9915894at2"/>
<evidence type="ECO:0000313" key="2">
    <source>
        <dbReference type="Proteomes" id="UP000287527"/>
    </source>
</evidence>
<dbReference type="PROSITE" id="PS51257">
    <property type="entry name" value="PROKAR_LIPOPROTEIN"/>
    <property type="match status" value="1"/>
</dbReference>
<keyword evidence="2" id="KW-1185">Reference proteome</keyword>
<sequence length="130" mass="14438">MKNIIVTLLLLASLVSCNTEDSKIKYSYSVNSQGMVRREMIARNAMTDTEIEMEGKAAFSADGNTITGITTGGFINYRDKEKELKITNSDGKIITNIKINDRKISLTSDTGKEIMADAARQVKKLQNKQK</sequence>
<proteinExistence type="predicted"/>
<dbReference type="EMBL" id="SBII01000002">
    <property type="protein sequence ID" value="RWX02510.1"/>
    <property type="molecule type" value="Genomic_DNA"/>
</dbReference>